<evidence type="ECO:0000313" key="2">
    <source>
        <dbReference type="Proteomes" id="UP000558192"/>
    </source>
</evidence>
<dbReference type="AlphaFoldDB" id="A0A7X5Y5K5"/>
<accession>A0A7X5Y5K5</accession>
<name>A0A7X5Y5K5_9SPHN</name>
<keyword evidence="2" id="KW-1185">Reference proteome</keyword>
<proteinExistence type="predicted"/>
<sequence>MIDDHSHENMVPPAALKAAVALVGFSLLLVAGVRVGAVSPSANPSQIRAEAGLRPTAERQLRFADTADGKVLVTDAATGRDVAAIGAEGSGFIRGVMRGLARERRQHGEGAAAPFRLSAWPNGGLTLTDDTTGRVIELGSFGPSNRAAFAHFLVTGREAS</sequence>
<protein>
    <submittedName>
        <fullName evidence="1">Putative photosynthetic complex assembly protein</fullName>
    </submittedName>
</protein>
<organism evidence="1 2">
    <name type="scientific">Sphingomonas kaistensis</name>
    <dbReference type="NCBI Taxonomy" id="298708"/>
    <lineage>
        <taxon>Bacteria</taxon>
        <taxon>Pseudomonadati</taxon>
        <taxon>Pseudomonadota</taxon>
        <taxon>Alphaproteobacteria</taxon>
        <taxon>Sphingomonadales</taxon>
        <taxon>Sphingomonadaceae</taxon>
        <taxon>Sphingomonas</taxon>
    </lineage>
</organism>
<dbReference type="InterPro" id="IPR017495">
    <property type="entry name" value="PuhC"/>
</dbReference>
<dbReference type="EMBL" id="JAATJC010000001">
    <property type="protein sequence ID" value="NJC05547.1"/>
    <property type="molecule type" value="Genomic_DNA"/>
</dbReference>
<comment type="caution">
    <text evidence="1">The sequence shown here is derived from an EMBL/GenBank/DDBJ whole genome shotgun (WGS) entry which is preliminary data.</text>
</comment>
<gene>
    <name evidence="1" type="ORF">GGQ97_001340</name>
</gene>
<dbReference type="Proteomes" id="UP000558192">
    <property type="component" value="Unassembled WGS sequence"/>
</dbReference>
<dbReference type="RefSeq" id="WP_168068226.1">
    <property type="nucleotide sequence ID" value="NZ_JAATJC010000001.1"/>
</dbReference>
<evidence type="ECO:0000313" key="1">
    <source>
        <dbReference type="EMBL" id="NJC05547.1"/>
    </source>
</evidence>
<dbReference type="NCBIfam" id="TIGR03054">
    <property type="entry name" value="photo_alph_chp1"/>
    <property type="match status" value="1"/>
</dbReference>
<reference evidence="1 2" key="1">
    <citation type="submission" date="2020-03" db="EMBL/GenBank/DDBJ databases">
        <title>Genomic Encyclopedia of Type Strains, Phase IV (KMG-IV): sequencing the most valuable type-strain genomes for metagenomic binning, comparative biology and taxonomic classification.</title>
        <authorList>
            <person name="Goeker M."/>
        </authorList>
    </citation>
    <scope>NUCLEOTIDE SEQUENCE [LARGE SCALE GENOMIC DNA]</scope>
    <source>
        <strain evidence="1 2">DSM 16846</strain>
    </source>
</reference>